<feature type="transmembrane region" description="Helical" evidence="1">
    <location>
        <begin position="27"/>
        <end position="47"/>
    </location>
</feature>
<gene>
    <name evidence="2" type="ORF">LU635_12280</name>
</gene>
<protein>
    <submittedName>
        <fullName evidence="2">Uncharacterized protein</fullName>
    </submittedName>
</protein>
<comment type="caution">
    <text evidence="2">The sequence shown here is derived from an EMBL/GenBank/DDBJ whole genome shotgun (WGS) entry which is preliminary data.</text>
</comment>
<keyword evidence="1" id="KW-0472">Membrane</keyword>
<dbReference type="RefSeq" id="WP_240099656.1">
    <property type="nucleotide sequence ID" value="NZ_JAJSON010000025.1"/>
</dbReference>
<dbReference type="AlphaFoldDB" id="A0A9X1V053"/>
<keyword evidence="1" id="KW-0812">Transmembrane</keyword>
<organism evidence="2 3">
    <name type="scientific">Christiangramia crocea</name>
    <dbReference type="NCBI Taxonomy" id="2904124"/>
    <lineage>
        <taxon>Bacteria</taxon>
        <taxon>Pseudomonadati</taxon>
        <taxon>Bacteroidota</taxon>
        <taxon>Flavobacteriia</taxon>
        <taxon>Flavobacteriales</taxon>
        <taxon>Flavobacteriaceae</taxon>
        <taxon>Christiangramia</taxon>
    </lineage>
</organism>
<reference evidence="2" key="1">
    <citation type="submission" date="2021-12" db="EMBL/GenBank/DDBJ databases">
        <title>Description of Gramella crocea sp. nov., a new bacterium isolated from activated sludge.</title>
        <authorList>
            <person name="Zhang X."/>
        </authorList>
    </citation>
    <scope>NUCLEOTIDE SEQUENCE</scope>
    <source>
        <strain evidence="2">YB25</strain>
    </source>
</reference>
<keyword evidence="3" id="KW-1185">Reference proteome</keyword>
<evidence type="ECO:0000313" key="3">
    <source>
        <dbReference type="Proteomes" id="UP001139344"/>
    </source>
</evidence>
<accession>A0A9X1V053</accession>
<sequence length="50" mass="5789">MVKREKEEKGPQGEILRPFKKGKDSTVYIAIVIIILLTVVAMTGVYFEYW</sequence>
<name>A0A9X1V053_9FLAO</name>
<dbReference type="EMBL" id="JAJSON010000025">
    <property type="protein sequence ID" value="MCG9972418.1"/>
    <property type="molecule type" value="Genomic_DNA"/>
</dbReference>
<dbReference type="Proteomes" id="UP001139344">
    <property type="component" value="Unassembled WGS sequence"/>
</dbReference>
<evidence type="ECO:0000313" key="2">
    <source>
        <dbReference type="EMBL" id="MCG9972418.1"/>
    </source>
</evidence>
<evidence type="ECO:0000256" key="1">
    <source>
        <dbReference type="SAM" id="Phobius"/>
    </source>
</evidence>
<proteinExistence type="predicted"/>
<keyword evidence="1" id="KW-1133">Transmembrane helix</keyword>